<name>A0A369JJ94_HYPMA</name>
<reference evidence="2" key="1">
    <citation type="submission" date="2018-04" db="EMBL/GenBank/DDBJ databases">
        <title>Whole genome sequencing of Hypsizygus marmoreus.</title>
        <authorList>
            <person name="Choi I.-G."/>
            <person name="Min B."/>
            <person name="Kim J.-G."/>
            <person name="Kim S."/>
            <person name="Oh Y.-L."/>
            <person name="Kong W.-S."/>
            <person name="Park H."/>
            <person name="Jeong J."/>
            <person name="Song E.-S."/>
        </authorList>
    </citation>
    <scope>NUCLEOTIDE SEQUENCE [LARGE SCALE GENOMIC DNA]</scope>
    <source>
        <strain evidence="2">51987-8</strain>
    </source>
</reference>
<dbReference type="OrthoDB" id="2553859at2759"/>
<protein>
    <recommendedName>
        <fullName evidence="4">EKC/KEOPS complex subunit GON7</fullName>
    </recommendedName>
</protein>
<comment type="caution">
    <text evidence="2">The sequence shown here is derived from an EMBL/GenBank/DDBJ whole genome shotgun (WGS) entry which is preliminary data.</text>
</comment>
<dbReference type="InParanoid" id="A0A369JJ94"/>
<dbReference type="Proteomes" id="UP000076154">
    <property type="component" value="Unassembled WGS sequence"/>
</dbReference>
<accession>A0A369JJ94</accession>
<dbReference type="EMBL" id="LUEZ02000080">
    <property type="protein sequence ID" value="RDB19474.1"/>
    <property type="molecule type" value="Genomic_DNA"/>
</dbReference>
<proteinExistence type="predicted"/>
<gene>
    <name evidence="2" type="ORF">Hypma_013406</name>
</gene>
<organism evidence="2 3">
    <name type="scientific">Hypsizygus marmoreus</name>
    <name type="common">White beech mushroom</name>
    <name type="synonym">Agaricus marmoreus</name>
    <dbReference type="NCBI Taxonomy" id="39966"/>
    <lineage>
        <taxon>Eukaryota</taxon>
        <taxon>Fungi</taxon>
        <taxon>Dikarya</taxon>
        <taxon>Basidiomycota</taxon>
        <taxon>Agaricomycotina</taxon>
        <taxon>Agaricomycetes</taxon>
        <taxon>Agaricomycetidae</taxon>
        <taxon>Agaricales</taxon>
        <taxon>Tricholomatineae</taxon>
        <taxon>Lyophyllaceae</taxon>
        <taxon>Hypsizygus</taxon>
    </lineage>
</organism>
<sequence>MSSAAASIKISYQLNPPAQTNAGDLSASKTQEFPVNATPAEGQEKYYNSLQKTIIEAKDRVGNELTAWRDAVGKAELSKETPKTLKYDAGEEVEDDDE</sequence>
<evidence type="ECO:0000313" key="3">
    <source>
        <dbReference type="Proteomes" id="UP000076154"/>
    </source>
</evidence>
<dbReference type="AlphaFoldDB" id="A0A369JJ94"/>
<keyword evidence="3" id="KW-1185">Reference proteome</keyword>
<evidence type="ECO:0008006" key="4">
    <source>
        <dbReference type="Google" id="ProtNLM"/>
    </source>
</evidence>
<evidence type="ECO:0000256" key="1">
    <source>
        <dbReference type="SAM" id="MobiDB-lite"/>
    </source>
</evidence>
<evidence type="ECO:0000313" key="2">
    <source>
        <dbReference type="EMBL" id="RDB19474.1"/>
    </source>
</evidence>
<feature type="compositionally biased region" description="Basic and acidic residues" evidence="1">
    <location>
        <begin position="74"/>
        <end position="89"/>
    </location>
</feature>
<feature type="region of interest" description="Disordered" evidence="1">
    <location>
        <begin position="74"/>
        <end position="98"/>
    </location>
</feature>
<feature type="region of interest" description="Disordered" evidence="1">
    <location>
        <begin position="1"/>
        <end position="28"/>
    </location>
</feature>